<feature type="domain" description="Creatinase N-terminal" evidence="4">
    <location>
        <begin position="11"/>
        <end position="134"/>
    </location>
</feature>
<keyword evidence="5" id="KW-0645">Protease</keyword>
<dbReference type="Pfam" id="PF00557">
    <property type="entry name" value="Peptidase_M24"/>
    <property type="match status" value="1"/>
</dbReference>
<dbReference type="InterPro" id="IPR050659">
    <property type="entry name" value="Peptidase_M24B"/>
</dbReference>
<dbReference type="GeneID" id="75007951"/>
<evidence type="ECO:0000256" key="1">
    <source>
        <dbReference type="ARBA" id="ARBA00022723"/>
    </source>
</evidence>
<gene>
    <name evidence="5" type="ORF">CBE74_06760</name>
</gene>
<dbReference type="KEGG" id="csil:CBE74_06760"/>
<dbReference type="GO" id="GO:0004177">
    <property type="term" value="F:aminopeptidase activity"/>
    <property type="evidence" value="ECO:0007669"/>
    <property type="project" value="UniProtKB-ARBA"/>
</dbReference>
<dbReference type="Gene3D" id="3.40.350.10">
    <property type="entry name" value="Creatinase/prolidase N-terminal domain"/>
    <property type="match status" value="1"/>
</dbReference>
<dbReference type="RefSeq" id="WP_087454051.1">
    <property type="nucleotide sequence ID" value="NZ_CP021417.2"/>
</dbReference>
<dbReference type="SUPFAM" id="SSF55920">
    <property type="entry name" value="Creatinase/aminopeptidase"/>
    <property type="match status" value="1"/>
</dbReference>
<dbReference type="SUPFAM" id="SSF53092">
    <property type="entry name" value="Creatinase/prolidase N-terminal domain"/>
    <property type="match status" value="1"/>
</dbReference>
<keyword evidence="1" id="KW-0479">Metal-binding</keyword>
<dbReference type="InterPro" id="IPR001714">
    <property type="entry name" value="Pept_M24_MAP"/>
</dbReference>
<protein>
    <submittedName>
        <fullName evidence="5">Aminopeptidase P family protein</fullName>
    </submittedName>
</protein>
<organism evidence="5 6">
    <name type="scientific">Corynebacterium silvaticum</name>
    <dbReference type="NCBI Taxonomy" id="2320431"/>
    <lineage>
        <taxon>Bacteria</taxon>
        <taxon>Bacillati</taxon>
        <taxon>Actinomycetota</taxon>
        <taxon>Actinomycetes</taxon>
        <taxon>Mycobacteriales</taxon>
        <taxon>Corynebacteriaceae</taxon>
        <taxon>Corynebacterium</taxon>
    </lineage>
</organism>
<dbReference type="InterPro" id="IPR036005">
    <property type="entry name" value="Creatinase/aminopeptidase-like"/>
</dbReference>
<keyword evidence="2" id="KW-0378">Hydrolase</keyword>
<sequence length="364" mass="39307">MALHDTRFETRRRALAAELASQRIDSMLITHLTHVRYLSGFSGSNAALFINKDLSARICTDGRYTTQVGKEVPDIEALIKRNSAQELLAQVDGPRRIGFEADYVSFAHKETLQKNCGDDITLVPVSGVIENIRLRKDPHELDRLREVADIANSSFQELIDAGEIAAGRTEMEVAADLEYRMRCKGSERPSFDTIVASGPNSAKPHHGAGSRVIQAGDIVTIDFGAHAYGYNSDTTRTVMVGHATDFAQEIYGIVLEAQLAGCAAAVPGVELVDVDRACRSVIEKAGYGDFFVHSTGHGLGLDVHEAPSAAQTGTGVLEENMTLTIEPGIYVPGQGGVRIEDSLIIKHGGAENLTKLSKDLLILP</sequence>
<dbReference type="CDD" id="cd01092">
    <property type="entry name" value="APP-like"/>
    <property type="match status" value="1"/>
</dbReference>
<reference evidence="5 6" key="4">
    <citation type="journal article" date="2020" name="PLoS ONE">
        <title>Taxonomic classification of strain PO100/5 shows a broader geographic distribution and genetic markers of the recently described Corynebacterium silvaticum.</title>
        <authorList>
            <person name="Viana M.V.C."/>
            <person name="Profeta R."/>
            <person name="da Silva A.L."/>
            <person name="Hurtado R."/>
            <person name="Cerqueira J.C."/>
            <person name="Ribeiro B.F.S."/>
            <person name="Almeida M.O."/>
            <person name="Morais-Rodrigues F."/>
            <person name="Soares S.C."/>
            <person name="Oliveira M."/>
            <person name="Tavares L."/>
            <person name="Figueiredo H."/>
            <person name="Wattam A.R."/>
            <person name="Barh D."/>
            <person name="Ghosh P."/>
            <person name="Silva A."/>
            <person name="Azevedo V."/>
        </authorList>
    </citation>
    <scope>NUCLEOTIDE SEQUENCE [LARGE SCALE GENOMIC DNA]</scope>
    <source>
        <strain evidence="5 6">PO100/5</strain>
    </source>
</reference>
<dbReference type="Pfam" id="PF01321">
    <property type="entry name" value="Creatinase_N"/>
    <property type="match status" value="1"/>
</dbReference>
<dbReference type="Proteomes" id="UP000195652">
    <property type="component" value="Chromosome"/>
</dbReference>
<evidence type="ECO:0000313" key="5">
    <source>
        <dbReference type="EMBL" id="ARU46238.1"/>
    </source>
</evidence>
<name>A0A7Y4LGE0_9CORY</name>
<reference evidence="5 6" key="2">
    <citation type="journal article" date="2020" name="Antonie Van Leeuwenhoek">
        <title>Phylogenomic characterisation of a novel corynebacterial species pathogenic to animals.</title>
        <authorList>
            <person name="Moller J."/>
            <person name="Musella L."/>
            <person name="Melnikov V."/>
            <person name="Geissdorfer W."/>
            <person name="Burkovski A."/>
            <person name="Sangal V."/>
        </authorList>
    </citation>
    <scope>NUCLEOTIDE SEQUENCE [LARGE SCALE GENOMIC DNA]</scope>
    <source>
        <strain evidence="5 6">PO100/5</strain>
    </source>
</reference>
<proteinExistence type="predicted"/>
<accession>A0A7Y4LGE0</accession>
<dbReference type="AlphaFoldDB" id="A0A7Y4LGE0"/>
<dbReference type="PANTHER" id="PTHR46112">
    <property type="entry name" value="AMINOPEPTIDASE"/>
    <property type="match status" value="1"/>
</dbReference>
<dbReference type="InterPro" id="IPR000587">
    <property type="entry name" value="Creatinase_N"/>
</dbReference>
<dbReference type="InterPro" id="IPR000994">
    <property type="entry name" value="Pept_M24"/>
</dbReference>
<dbReference type="PROSITE" id="PS00491">
    <property type="entry name" value="PROLINE_PEPTIDASE"/>
    <property type="match status" value="1"/>
</dbReference>
<dbReference type="GO" id="GO:0046872">
    <property type="term" value="F:metal ion binding"/>
    <property type="evidence" value="ECO:0007669"/>
    <property type="project" value="UniProtKB-KW"/>
</dbReference>
<dbReference type="PRINTS" id="PR00599">
    <property type="entry name" value="MAPEPTIDASE"/>
</dbReference>
<dbReference type="InterPro" id="IPR029149">
    <property type="entry name" value="Creatin/AminoP/Spt16_N"/>
</dbReference>
<dbReference type="Gene3D" id="3.90.230.10">
    <property type="entry name" value="Creatinase/methionine aminopeptidase superfamily"/>
    <property type="match status" value="1"/>
</dbReference>
<keyword evidence="6" id="KW-1185">Reference proteome</keyword>
<dbReference type="GO" id="GO:0008235">
    <property type="term" value="F:metalloexopeptidase activity"/>
    <property type="evidence" value="ECO:0007669"/>
    <property type="project" value="UniProtKB-ARBA"/>
</dbReference>
<reference evidence="5 6" key="3">
    <citation type="journal article" date="2020" name="Int. J. Syst. Evol. Microbiol.">
        <title>Corynebacterium silvaticum sp. nov., a unique group of NTTB corynebacteria in wild boar and roe deer.</title>
        <authorList>
            <person name="Dangel A."/>
            <person name="Berger A."/>
            <person name="Rau J."/>
            <person name="Eisenberg T."/>
            <person name="Kampfer P."/>
            <person name="Margos G."/>
            <person name="Contzen M."/>
            <person name="Busse H.J."/>
            <person name="Konrad R."/>
            <person name="Peters M."/>
            <person name="Sting R."/>
            <person name="Sing A."/>
        </authorList>
    </citation>
    <scope>NUCLEOTIDE SEQUENCE [LARGE SCALE GENOMIC DNA]</scope>
    <source>
        <strain evidence="5 6">PO100/5</strain>
    </source>
</reference>
<evidence type="ECO:0000313" key="6">
    <source>
        <dbReference type="Proteomes" id="UP000195652"/>
    </source>
</evidence>
<dbReference type="EMBL" id="CP021417">
    <property type="protein sequence ID" value="ARU46238.1"/>
    <property type="molecule type" value="Genomic_DNA"/>
</dbReference>
<dbReference type="InterPro" id="IPR001131">
    <property type="entry name" value="Peptidase_M24B_aminopep-P_CS"/>
</dbReference>
<feature type="domain" description="Peptidase M24" evidence="3">
    <location>
        <begin position="143"/>
        <end position="346"/>
    </location>
</feature>
<evidence type="ECO:0000256" key="2">
    <source>
        <dbReference type="ARBA" id="ARBA00022801"/>
    </source>
</evidence>
<dbReference type="PANTHER" id="PTHR46112:SF3">
    <property type="entry name" value="AMINOPEPTIDASE YPDF"/>
    <property type="match status" value="1"/>
</dbReference>
<evidence type="ECO:0000259" key="4">
    <source>
        <dbReference type="Pfam" id="PF01321"/>
    </source>
</evidence>
<evidence type="ECO:0000259" key="3">
    <source>
        <dbReference type="Pfam" id="PF00557"/>
    </source>
</evidence>
<reference evidence="5 6" key="1">
    <citation type="journal article" date="2014" name="BMC Vet. Res.">
        <title>First report of Corynebacterium pseudotuberculosis from caseous lymphadenitis lesions in Black Alentejano pig (Sus scrofa domesticus).</title>
        <authorList>
            <person name="Oliveira M."/>
            <person name="Barroco C."/>
            <person name="Mottola C."/>
            <person name="Santos R."/>
            <person name="Lemsaddek A."/>
            <person name="Tavares L."/>
            <person name="Semedo-Lemsaddek T."/>
        </authorList>
    </citation>
    <scope>NUCLEOTIDE SEQUENCE [LARGE SCALE GENOMIC DNA]</scope>
    <source>
        <strain evidence="5 6">PO100/5</strain>
    </source>
</reference>
<keyword evidence="5" id="KW-0031">Aminopeptidase</keyword>